<dbReference type="Proteomes" id="UP000676310">
    <property type="component" value="Unassembled WGS sequence"/>
</dbReference>
<proteinExistence type="predicted"/>
<comment type="caution">
    <text evidence="1">The sequence shown here is derived from an EMBL/GenBank/DDBJ whole genome shotgun (WGS) entry which is preliminary data.</text>
</comment>
<dbReference type="GeneID" id="67014539"/>
<evidence type="ECO:0000313" key="2">
    <source>
        <dbReference type="Proteomes" id="UP000676310"/>
    </source>
</evidence>
<dbReference type="EMBL" id="CAJRGZ010000016">
    <property type="protein sequence ID" value="CAG5153082.1"/>
    <property type="molecule type" value="Genomic_DNA"/>
</dbReference>
<reference evidence="1" key="1">
    <citation type="submission" date="2021-05" db="EMBL/GenBank/DDBJ databases">
        <authorList>
            <person name="Stam R."/>
        </authorList>
    </citation>
    <scope>NUCLEOTIDE SEQUENCE</scope>
    <source>
        <strain evidence="1">CS162</strain>
    </source>
</reference>
<keyword evidence="2" id="KW-1185">Reference proteome</keyword>
<organism evidence="1 2">
    <name type="scientific">Alternaria atra</name>
    <dbReference type="NCBI Taxonomy" id="119953"/>
    <lineage>
        <taxon>Eukaryota</taxon>
        <taxon>Fungi</taxon>
        <taxon>Dikarya</taxon>
        <taxon>Ascomycota</taxon>
        <taxon>Pezizomycotina</taxon>
        <taxon>Dothideomycetes</taxon>
        <taxon>Pleosporomycetidae</taxon>
        <taxon>Pleosporales</taxon>
        <taxon>Pleosporineae</taxon>
        <taxon>Pleosporaceae</taxon>
        <taxon>Alternaria</taxon>
        <taxon>Alternaria sect. Ulocladioides</taxon>
    </lineage>
</organism>
<dbReference type="OrthoDB" id="190265at2759"/>
<dbReference type="AlphaFoldDB" id="A0A8J2N3K1"/>
<dbReference type="RefSeq" id="XP_043166569.1">
    <property type="nucleotide sequence ID" value="XM_043310634.1"/>
</dbReference>
<protein>
    <submittedName>
        <fullName evidence="1">Uncharacterized protein</fullName>
    </submittedName>
</protein>
<evidence type="ECO:0000313" key="1">
    <source>
        <dbReference type="EMBL" id="CAG5153082.1"/>
    </source>
</evidence>
<gene>
    <name evidence="1" type="ORF">ALTATR162_LOCUS3028</name>
</gene>
<name>A0A8J2N3K1_9PLEO</name>
<accession>A0A8J2N3K1</accession>
<sequence>MSDSPKSLFGDGGKIVVPTPKRKEIAASEPAVTEVDAEKRFTLSQPDDKDVEDANAATNAAKLEELVGQVTQNLKNRGYTLDSIGPNPCNLTPSKLSISQKDKPLAATNCLPFMPTELVGEIGSGLNVGDLNNMRLVNVRFNKAVMFEYGKKTMMTENVTIFPTFSSVASFLVGLFLDSTYAGTVRTITLVGEAPKTPELSYDISWIHLISDHSIVEVDLSKYSENPEALEAIQLSNMRILDYVNDKHAEWDYINKPFCHTGGYRTMLIILLSKLPNLRTIATRKLHAGEHIPGWDGPKFLKKLSYYQPDLPVNEVFYGDWQYDTVHKRITMYTDEYGEYIEEDGAGPQAGFMEDVIGAMEMSGTQAILV</sequence>